<feature type="domain" description="C2H2-type" evidence="14">
    <location>
        <begin position="236"/>
        <end position="264"/>
    </location>
</feature>
<dbReference type="AlphaFoldDB" id="A0A8J6L6V8"/>
<dbReference type="PANTHER" id="PTHR24392:SF49">
    <property type="entry name" value="PROTEIN HUNCHBACK"/>
    <property type="match status" value="1"/>
</dbReference>
<keyword evidence="9 13" id="KW-0863">Zinc-finger</keyword>
<keyword evidence="5" id="KW-0217">Developmental protein</keyword>
<evidence type="ECO:0000256" key="10">
    <source>
        <dbReference type="ARBA" id="ARBA00022833"/>
    </source>
</evidence>
<dbReference type="Gene3D" id="3.30.160.60">
    <property type="entry name" value="Classic Zinc Finger"/>
    <property type="match status" value="5"/>
</dbReference>
<evidence type="ECO:0000313" key="15">
    <source>
        <dbReference type="EMBL" id="KAH0809840.1"/>
    </source>
</evidence>
<reference evidence="15" key="1">
    <citation type="journal article" date="2020" name="J Insects Food Feed">
        <title>The yellow mealworm (Tenebrio molitor) genome: a resource for the emerging insects as food and feed industry.</title>
        <authorList>
            <person name="Eriksson T."/>
            <person name="Andere A."/>
            <person name="Kelstrup H."/>
            <person name="Emery V."/>
            <person name="Picard C."/>
        </authorList>
    </citation>
    <scope>NUCLEOTIDE SEQUENCE</scope>
    <source>
        <strain evidence="15">Stoneville</strain>
        <tissue evidence="15">Whole head</tissue>
    </source>
</reference>
<keyword evidence="11" id="KW-0238">DNA-binding</keyword>
<dbReference type="InterPro" id="IPR013087">
    <property type="entry name" value="Znf_C2H2_type"/>
</dbReference>
<evidence type="ECO:0000259" key="14">
    <source>
        <dbReference type="PROSITE" id="PS50157"/>
    </source>
</evidence>
<dbReference type="SUPFAM" id="SSF57667">
    <property type="entry name" value="beta-beta-alpha zinc fingers"/>
    <property type="match status" value="3"/>
</dbReference>
<dbReference type="PROSITE" id="PS50157">
    <property type="entry name" value="ZINC_FINGER_C2H2_2"/>
    <property type="match status" value="3"/>
</dbReference>
<comment type="subcellular location">
    <subcellularLocation>
        <location evidence="2">Nucleus</location>
    </subcellularLocation>
</comment>
<evidence type="ECO:0000256" key="2">
    <source>
        <dbReference type="ARBA" id="ARBA00004123"/>
    </source>
</evidence>
<keyword evidence="6" id="KW-0302">Gap protein</keyword>
<gene>
    <name evidence="15" type="ORF">GEV33_012952</name>
</gene>
<dbReference type="PANTHER" id="PTHR24392">
    <property type="entry name" value="ZINC FINGER PROTEIN"/>
    <property type="match status" value="1"/>
</dbReference>
<dbReference type="SMART" id="SM00355">
    <property type="entry name" value="ZnF_C2H2"/>
    <property type="match status" value="10"/>
</dbReference>
<keyword evidence="8" id="KW-0677">Repeat</keyword>
<evidence type="ECO:0000256" key="12">
    <source>
        <dbReference type="ARBA" id="ARBA00023242"/>
    </source>
</evidence>
<comment type="function">
    <text evidence="1">Gap class segmentation protein that controls development of head structures.</text>
</comment>
<keyword evidence="16" id="KW-1185">Reference proteome</keyword>
<evidence type="ECO:0000256" key="13">
    <source>
        <dbReference type="PROSITE-ProRule" id="PRU00042"/>
    </source>
</evidence>
<comment type="similarity">
    <text evidence="3">Belongs to the hunchback C2H2-type zinc-finger protein family.</text>
</comment>
<accession>A0A8J6L6V8</accession>
<dbReference type="PROSITE" id="PS00028">
    <property type="entry name" value="ZINC_FINGER_C2H2_1"/>
    <property type="match status" value="1"/>
</dbReference>
<sequence length="387" mass="46119">MKCSKCPYASKSTIAIMQHLQQHQLAQLPKIIICANVPELTNSSARKDCGFVANFRQIRVKERLPEIKGGCNTPQEKNSPSKNVISKEIGWFKSGSEVEIGEKTEKSYDQRGDPEEEWFRCVRCSYRTKFIEFLEFHESTKHAPKIFSCEICSFKARNKGGLRSHTLYRHTVQKEWFQCEICSFKTTWKSSLMKHGKSHGPKPNVEWFQCDRCSYRSKLKLALAVHKKRHEDVVMFQCEICDYKTKWKGNLKQHRKSRHESKGDAKWFRCNRCPFKFEFKDALMAHKKEHEENMKWFECDQCQYKTLYKRCLKRHNVKHIPAEESTWFQCGLCFFKTKWKHILGRHMKNKHVNENEWFQCEHCRFRAKRTRTVEKHVVKKHAAILNR</sequence>
<feature type="domain" description="C2H2-type" evidence="14">
    <location>
        <begin position="268"/>
        <end position="295"/>
    </location>
</feature>
<keyword evidence="10" id="KW-0862">Zinc</keyword>
<keyword evidence="12" id="KW-0539">Nucleus</keyword>
<evidence type="ECO:0000256" key="7">
    <source>
        <dbReference type="ARBA" id="ARBA00022723"/>
    </source>
</evidence>
<reference evidence="15" key="2">
    <citation type="submission" date="2021-08" db="EMBL/GenBank/DDBJ databases">
        <authorList>
            <person name="Eriksson T."/>
        </authorList>
    </citation>
    <scope>NUCLEOTIDE SEQUENCE</scope>
    <source>
        <strain evidence="15">Stoneville</strain>
        <tissue evidence="15">Whole head</tissue>
    </source>
</reference>
<dbReference type="GO" id="GO:0003677">
    <property type="term" value="F:DNA binding"/>
    <property type="evidence" value="ECO:0007669"/>
    <property type="project" value="UniProtKB-KW"/>
</dbReference>
<evidence type="ECO:0000256" key="5">
    <source>
        <dbReference type="ARBA" id="ARBA00022473"/>
    </source>
</evidence>
<dbReference type="EMBL" id="JABDTM020027884">
    <property type="protein sequence ID" value="KAH0809840.1"/>
    <property type="molecule type" value="Genomic_DNA"/>
</dbReference>
<name>A0A8J6L6V8_TENMO</name>
<organism evidence="15 16">
    <name type="scientific">Tenebrio molitor</name>
    <name type="common">Yellow mealworm beetle</name>
    <dbReference type="NCBI Taxonomy" id="7067"/>
    <lineage>
        <taxon>Eukaryota</taxon>
        <taxon>Metazoa</taxon>
        <taxon>Ecdysozoa</taxon>
        <taxon>Arthropoda</taxon>
        <taxon>Hexapoda</taxon>
        <taxon>Insecta</taxon>
        <taxon>Pterygota</taxon>
        <taxon>Neoptera</taxon>
        <taxon>Endopterygota</taxon>
        <taxon>Coleoptera</taxon>
        <taxon>Polyphaga</taxon>
        <taxon>Cucujiformia</taxon>
        <taxon>Tenebrionidae</taxon>
        <taxon>Tenebrio</taxon>
    </lineage>
</organism>
<dbReference type="GO" id="GO:0005634">
    <property type="term" value="C:nucleus"/>
    <property type="evidence" value="ECO:0007669"/>
    <property type="project" value="UniProtKB-SubCell"/>
</dbReference>
<evidence type="ECO:0000256" key="3">
    <source>
        <dbReference type="ARBA" id="ARBA00007746"/>
    </source>
</evidence>
<evidence type="ECO:0000256" key="8">
    <source>
        <dbReference type="ARBA" id="ARBA00022737"/>
    </source>
</evidence>
<feature type="domain" description="C2H2-type" evidence="14">
    <location>
        <begin position="147"/>
        <end position="175"/>
    </location>
</feature>
<evidence type="ECO:0000256" key="11">
    <source>
        <dbReference type="ARBA" id="ARBA00023125"/>
    </source>
</evidence>
<evidence type="ECO:0000256" key="9">
    <source>
        <dbReference type="ARBA" id="ARBA00022771"/>
    </source>
</evidence>
<dbReference type="GO" id="GO:0035282">
    <property type="term" value="P:segmentation"/>
    <property type="evidence" value="ECO:0007669"/>
    <property type="project" value="UniProtKB-KW"/>
</dbReference>
<evidence type="ECO:0000313" key="16">
    <source>
        <dbReference type="Proteomes" id="UP000719412"/>
    </source>
</evidence>
<dbReference type="GO" id="GO:0008270">
    <property type="term" value="F:zinc ion binding"/>
    <property type="evidence" value="ECO:0007669"/>
    <property type="project" value="UniProtKB-KW"/>
</dbReference>
<dbReference type="Proteomes" id="UP000719412">
    <property type="component" value="Unassembled WGS sequence"/>
</dbReference>
<evidence type="ECO:0000256" key="1">
    <source>
        <dbReference type="ARBA" id="ARBA00003983"/>
    </source>
</evidence>
<comment type="caution">
    <text evidence="15">The sequence shown here is derived from an EMBL/GenBank/DDBJ whole genome shotgun (WGS) entry which is preliminary data.</text>
</comment>
<keyword evidence="7" id="KW-0479">Metal-binding</keyword>
<dbReference type="Pfam" id="PF13909">
    <property type="entry name" value="zf-H2C2_5"/>
    <property type="match status" value="1"/>
</dbReference>
<protein>
    <recommendedName>
        <fullName evidence="4">Protein hunchback</fullName>
    </recommendedName>
</protein>
<proteinExistence type="inferred from homology"/>
<dbReference type="InterPro" id="IPR036236">
    <property type="entry name" value="Znf_C2H2_sf"/>
</dbReference>
<evidence type="ECO:0000256" key="6">
    <source>
        <dbReference type="ARBA" id="ARBA00022492"/>
    </source>
</evidence>
<evidence type="ECO:0000256" key="4">
    <source>
        <dbReference type="ARBA" id="ARBA00013638"/>
    </source>
</evidence>